<keyword evidence="8" id="KW-0067">ATP-binding</keyword>
<dbReference type="PANTHER" id="PTHR43071:SF1">
    <property type="entry name" value="2-AMINO-4-HYDROXY-6-HYDROXYMETHYLDIHYDROPTERIDINE PYROPHOSPHOKINASE"/>
    <property type="match status" value="1"/>
</dbReference>
<comment type="similarity">
    <text evidence="2">Belongs to the HPPK family.</text>
</comment>
<name>A0A7C3ZCB3_9BACT</name>
<dbReference type="Pfam" id="PF01288">
    <property type="entry name" value="HPPK"/>
    <property type="match status" value="1"/>
</dbReference>
<dbReference type="GO" id="GO:0046656">
    <property type="term" value="P:folic acid biosynthetic process"/>
    <property type="evidence" value="ECO:0007669"/>
    <property type="project" value="UniProtKB-KW"/>
</dbReference>
<dbReference type="AlphaFoldDB" id="A0A7C3ZCB3"/>
<comment type="function">
    <text evidence="10">Catalyzes the transfer of pyrophosphate from adenosine triphosphate (ATP) to 6-hydroxymethyl-7,8-dihydropterin, an enzymatic step in folate biosynthesis pathway.</text>
</comment>
<dbReference type="EC" id="2.7.6.3" evidence="3"/>
<dbReference type="NCBIfam" id="TIGR01498">
    <property type="entry name" value="folK"/>
    <property type="match status" value="1"/>
</dbReference>
<dbReference type="CDD" id="cd00483">
    <property type="entry name" value="HPPK"/>
    <property type="match status" value="1"/>
</dbReference>
<sequence>MPLGPAAITEIKPVVAYIGLGANAGEPRRQVEEALARLAATEEMELVKVSSFYLNPPVGPPDQPWYVNAVIQVRTRLAPEELLRVLQRVEKDMGRVRRERWGPRIIDLDLLLYDGVILSGPDLCLPHPEMHHRAFVLVPLAEIAPQAWHPTLEQTAAELLEHLAPETRQSLAKLA</sequence>
<gene>
    <name evidence="14" type="primary">folK</name>
    <name evidence="14" type="ORF">ENW96_10350</name>
</gene>
<dbReference type="GO" id="GO:0046654">
    <property type="term" value="P:tetrahydrofolate biosynthetic process"/>
    <property type="evidence" value="ECO:0007669"/>
    <property type="project" value="UniProtKB-UniPathway"/>
</dbReference>
<evidence type="ECO:0000256" key="1">
    <source>
        <dbReference type="ARBA" id="ARBA00005051"/>
    </source>
</evidence>
<evidence type="ECO:0000256" key="4">
    <source>
        <dbReference type="ARBA" id="ARBA00016218"/>
    </source>
</evidence>
<evidence type="ECO:0000256" key="8">
    <source>
        <dbReference type="ARBA" id="ARBA00022840"/>
    </source>
</evidence>
<comment type="pathway">
    <text evidence="1">Cofactor biosynthesis; tetrahydrofolate biosynthesis; 2-amino-4-hydroxy-6-hydroxymethyl-7,8-dihydropteridine diphosphate from 7,8-dihydroneopterin triphosphate: step 4/4.</text>
</comment>
<evidence type="ECO:0000256" key="3">
    <source>
        <dbReference type="ARBA" id="ARBA00013253"/>
    </source>
</evidence>
<evidence type="ECO:0000256" key="9">
    <source>
        <dbReference type="ARBA" id="ARBA00022909"/>
    </source>
</evidence>
<dbReference type="EMBL" id="DTMF01000255">
    <property type="protein sequence ID" value="HGF34772.1"/>
    <property type="molecule type" value="Genomic_DNA"/>
</dbReference>
<evidence type="ECO:0000256" key="10">
    <source>
        <dbReference type="ARBA" id="ARBA00029409"/>
    </source>
</evidence>
<protein>
    <recommendedName>
        <fullName evidence="4">2-amino-4-hydroxy-6-hydroxymethyldihydropteridine pyrophosphokinase</fullName>
        <ecNumber evidence="3">2.7.6.3</ecNumber>
    </recommendedName>
    <alternativeName>
        <fullName evidence="11">6-hydroxymethyl-7,8-dihydropterin pyrophosphokinase</fullName>
    </alternativeName>
    <alternativeName>
        <fullName evidence="12">7,8-dihydro-6-hydroxymethylpterin-pyrophosphokinase</fullName>
    </alternativeName>
</protein>
<accession>A0A7C3ZCB3</accession>
<evidence type="ECO:0000256" key="6">
    <source>
        <dbReference type="ARBA" id="ARBA00022741"/>
    </source>
</evidence>
<dbReference type="GO" id="GO:0016301">
    <property type="term" value="F:kinase activity"/>
    <property type="evidence" value="ECO:0007669"/>
    <property type="project" value="UniProtKB-KW"/>
</dbReference>
<evidence type="ECO:0000256" key="7">
    <source>
        <dbReference type="ARBA" id="ARBA00022777"/>
    </source>
</evidence>
<keyword evidence="7 14" id="KW-0418">Kinase</keyword>
<dbReference type="UniPathway" id="UPA00077">
    <property type="reaction ID" value="UER00155"/>
</dbReference>
<dbReference type="PANTHER" id="PTHR43071">
    <property type="entry name" value="2-AMINO-4-HYDROXY-6-HYDROXYMETHYLDIHYDROPTERIDINE PYROPHOSPHOKINASE"/>
    <property type="match status" value="1"/>
</dbReference>
<organism evidence="14">
    <name type="scientific">Desulfobacca acetoxidans</name>
    <dbReference type="NCBI Taxonomy" id="60893"/>
    <lineage>
        <taxon>Bacteria</taxon>
        <taxon>Pseudomonadati</taxon>
        <taxon>Thermodesulfobacteriota</taxon>
        <taxon>Desulfobaccia</taxon>
        <taxon>Desulfobaccales</taxon>
        <taxon>Desulfobaccaceae</taxon>
        <taxon>Desulfobacca</taxon>
    </lineage>
</organism>
<feature type="domain" description="7,8-dihydro-6-hydroxymethylpterin-pyrophosphokinase" evidence="13">
    <location>
        <begin position="100"/>
        <end position="111"/>
    </location>
</feature>
<dbReference type="InterPro" id="IPR035907">
    <property type="entry name" value="Hppk_sf"/>
</dbReference>
<evidence type="ECO:0000256" key="5">
    <source>
        <dbReference type="ARBA" id="ARBA00022679"/>
    </source>
</evidence>
<dbReference type="GO" id="GO:0005524">
    <property type="term" value="F:ATP binding"/>
    <property type="evidence" value="ECO:0007669"/>
    <property type="project" value="UniProtKB-KW"/>
</dbReference>
<keyword evidence="9" id="KW-0289">Folate biosynthesis</keyword>
<keyword evidence="5 14" id="KW-0808">Transferase</keyword>
<evidence type="ECO:0000259" key="13">
    <source>
        <dbReference type="PROSITE" id="PS00794"/>
    </source>
</evidence>
<dbReference type="PROSITE" id="PS00794">
    <property type="entry name" value="HPPK"/>
    <property type="match status" value="1"/>
</dbReference>
<dbReference type="SUPFAM" id="SSF55083">
    <property type="entry name" value="6-hydroxymethyl-7,8-dihydropterin pyrophosphokinase, HPPK"/>
    <property type="match status" value="1"/>
</dbReference>
<evidence type="ECO:0000313" key="14">
    <source>
        <dbReference type="EMBL" id="HGF34772.1"/>
    </source>
</evidence>
<evidence type="ECO:0000256" key="11">
    <source>
        <dbReference type="ARBA" id="ARBA00029766"/>
    </source>
</evidence>
<dbReference type="Gene3D" id="3.30.70.560">
    <property type="entry name" value="7,8-Dihydro-6-hydroxymethylpterin-pyrophosphokinase HPPK"/>
    <property type="match status" value="1"/>
</dbReference>
<dbReference type="InterPro" id="IPR000550">
    <property type="entry name" value="Hppk"/>
</dbReference>
<dbReference type="GO" id="GO:0003848">
    <property type="term" value="F:2-amino-4-hydroxy-6-hydroxymethyldihydropteridine diphosphokinase activity"/>
    <property type="evidence" value="ECO:0007669"/>
    <property type="project" value="UniProtKB-EC"/>
</dbReference>
<keyword evidence="6" id="KW-0547">Nucleotide-binding</keyword>
<evidence type="ECO:0000256" key="12">
    <source>
        <dbReference type="ARBA" id="ARBA00033413"/>
    </source>
</evidence>
<proteinExistence type="inferred from homology"/>
<reference evidence="14" key="1">
    <citation type="journal article" date="2020" name="mSystems">
        <title>Genome- and Community-Level Interaction Insights into Carbon Utilization and Element Cycling Functions of Hydrothermarchaeota in Hydrothermal Sediment.</title>
        <authorList>
            <person name="Zhou Z."/>
            <person name="Liu Y."/>
            <person name="Xu W."/>
            <person name="Pan J."/>
            <person name="Luo Z.H."/>
            <person name="Li M."/>
        </authorList>
    </citation>
    <scope>NUCLEOTIDE SEQUENCE [LARGE SCALE GENOMIC DNA]</scope>
    <source>
        <strain evidence="14">SpSt-897</strain>
    </source>
</reference>
<evidence type="ECO:0000256" key="2">
    <source>
        <dbReference type="ARBA" id="ARBA00005810"/>
    </source>
</evidence>
<comment type="caution">
    <text evidence="14">The sequence shown here is derived from an EMBL/GenBank/DDBJ whole genome shotgun (WGS) entry which is preliminary data.</text>
</comment>